<evidence type="ECO:0000313" key="2">
    <source>
        <dbReference type="EMBL" id="KAF7804543.1"/>
    </source>
</evidence>
<evidence type="ECO:0000256" key="1">
    <source>
        <dbReference type="SAM" id="MobiDB-lite"/>
    </source>
</evidence>
<name>A0A834W051_9FABA</name>
<protein>
    <submittedName>
        <fullName evidence="2">Uncharacterized protein</fullName>
    </submittedName>
</protein>
<evidence type="ECO:0000313" key="3">
    <source>
        <dbReference type="Proteomes" id="UP000634136"/>
    </source>
</evidence>
<gene>
    <name evidence="2" type="ORF">G2W53_043654</name>
</gene>
<accession>A0A834W051</accession>
<organism evidence="2 3">
    <name type="scientific">Senna tora</name>
    <dbReference type="NCBI Taxonomy" id="362788"/>
    <lineage>
        <taxon>Eukaryota</taxon>
        <taxon>Viridiplantae</taxon>
        <taxon>Streptophyta</taxon>
        <taxon>Embryophyta</taxon>
        <taxon>Tracheophyta</taxon>
        <taxon>Spermatophyta</taxon>
        <taxon>Magnoliopsida</taxon>
        <taxon>eudicotyledons</taxon>
        <taxon>Gunneridae</taxon>
        <taxon>Pentapetalae</taxon>
        <taxon>rosids</taxon>
        <taxon>fabids</taxon>
        <taxon>Fabales</taxon>
        <taxon>Fabaceae</taxon>
        <taxon>Caesalpinioideae</taxon>
        <taxon>Cassia clade</taxon>
        <taxon>Senna</taxon>
    </lineage>
</organism>
<keyword evidence="3" id="KW-1185">Reference proteome</keyword>
<proteinExistence type="predicted"/>
<dbReference type="AlphaFoldDB" id="A0A834W051"/>
<comment type="caution">
    <text evidence="2">The sequence shown here is derived from an EMBL/GenBank/DDBJ whole genome shotgun (WGS) entry which is preliminary data.</text>
</comment>
<feature type="region of interest" description="Disordered" evidence="1">
    <location>
        <begin position="1"/>
        <end position="45"/>
    </location>
</feature>
<dbReference type="Proteomes" id="UP000634136">
    <property type="component" value="Unassembled WGS sequence"/>
</dbReference>
<reference evidence="2" key="1">
    <citation type="submission" date="2020-09" db="EMBL/GenBank/DDBJ databases">
        <title>Genome-Enabled Discovery of Anthraquinone Biosynthesis in Senna tora.</title>
        <authorList>
            <person name="Kang S.-H."/>
            <person name="Pandey R.P."/>
            <person name="Lee C.-M."/>
            <person name="Sim J.-S."/>
            <person name="Jeong J.-T."/>
            <person name="Choi B.-S."/>
            <person name="Jung M."/>
            <person name="Ginzburg D."/>
            <person name="Zhao K."/>
            <person name="Won S.Y."/>
            <person name="Oh T.-J."/>
            <person name="Yu Y."/>
            <person name="Kim N.-H."/>
            <person name="Lee O.R."/>
            <person name="Lee T.-H."/>
            <person name="Bashyal P."/>
            <person name="Kim T.-S."/>
            <person name="Lee W.-H."/>
            <person name="Kawkins C."/>
            <person name="Kim C.-K."/>
            <person name="Kim J.S."/>
            <person name="Ahn B.O."/>
            <person name="Rhee S.Y."/>
            <person name="Sohng J.K."/>
        </authorList>
    </citation>
    <scope>NUCLEOTIDE SEQUENCE</scope>
    <source>
        <tissue evidence="2">Leaf</tissue>
    </source>
</reference>
<sequence length="45" mass="5056">MGLDEQSNEVLETPKTAANDEIDDKRSHALTEDEDDEEKKIELGP</sequence>
<dbReference type="EMBL" id="JAAIUW010000013">
    <property type="protein sequence ID" value="KAF7804543.1"/>
    <property type="molecule type" value="Genomic_DNA"/>
</dbReference>